<dbReference type="GO" id="GO:0005829">
    <property type="term" value="C:cytosol"/>
    <property type="evidence" value="ECO:0007669"/>
    <property type="project" value="TreeGrafter"/>
</dbReference>
<protein>
    <recommendedName>
        <fullName evidence="2">Nucleoid-associated protein B0537_01185</fullName>
    </recommendedName>
</protein>
<evidence type="ECO:0000256" key="2">
    <source>
        <dbReference type="HAMAP-Rule" id="MF_00274"/>
    </source>
</evidence>
<dbReference type="PANTHER" id="PTHR33449">
    <property type="entry name" value="NUCLEOID-ASSOCIATED PROTEIN YBAB"/>
    <property type="match status" value="1"/>
</dbReference>
<dbReference type="STRING" id="1833852.B0537_01185"/>
<dbReference type="Pfam" id="PF02575">
    <property type="entry name" value="YbaB_DNA_bd"/>
    <property type="match status" value="1"/>
</dbReference>
<gene>
    <name evidence="3" type="ORF">B0537_01185</name>
</gene>
<comment type="similarity">
    <text evidence="2">Belongs to the YbaB/EbfC family.</text>
</comment>
<dbReference type="HAMAP" id="MF_00274">
    <property type="entry name" value="DNA_YbaB_EbfC"/>
    <property type="match status" value="1"/>
</dbReference>
<organism evidence="3 4">
    <name type="scientific">Desulforamulus ferrireducens</name>
    <dbReference type="NCBI Taxonomy" id="1833852"/>
    <lineage>
        <taxon>Bacteria</taxon>
        <taxon>Bacillati</taxon>
        <taxon>Bacillota</taxon>
        <taxon>Clostridia</taxon>
        <taxon>Eubacteriales</taxon>
        <taxon>Peptococcaceae</taxon>
        <taxon>Desulforamulus</taxon>
    </lineage>
</organism>
<dbReference type="GO" id="GO:0003677">
    <property type="term" value="F:DNA binding"/>
    <property type="evidence" value="ECO:0007669"/>
    <property type="project" value="UniProtKB-UniRule"/>
</dbReference>
<keyword evidence="1 2" id="KW-0238">DNA-binding</keyword>
<comment type="subcellular location">
    <subcellularLocation>
        <location evidence="2">Cytoplasm</location>
        <location evidence="2">Nucleoid</location>
    </subcellularLocation>
</comment>
<dbReference type="PIRSF" id="PIRSF004555">
    <property type="entry name" value="UCP004555"/>
    <property type="match status" value="1"/>
</dbReference>
<dbReference type="NCBIfam" id="TIGR00103">
    <property type="entry name" value="DNA_YbaB_EbfC"/>
    <property type="match status" value="1"/>
</dbReference>
<dbReference type="InterPro" id="IPR004401">
    <property type="entry name" value="YbaB/EbfC"/>
</dbReference>
<dbReference type="EMBL" id="CP019698">
    <property type="protein sequence ID" value="AQS57839.1"/>
    <property type="molecule type" value="Genomic_DNA"/>
</dbReference>
<name>A0A1S6IST4_9FIRM</name>
<dbReference type="AlphaFoldDB" id="A0A1S6IST4"/>
<keyword evidence="2" id="KW-0963">Cytoplasm</keyword>
<dbReference type="PANTHER" id="PTHR33449:SF1">
    <property type="entry name" value="NUCLEOID-ASSOCIATED PROTEIN YBAB"/>
    <property type="match status" value="1"/>
</dbReference>
<dbReference type="RefSeq" id="WP_077712805.1">
    <property type="nucleotide sequence ID" value="NZ_CP019698.1"/>
</dbReference>
<reference evidence="3 4" key="1">
    <citation type="journal article" date="2016" name="Int. J. Syst. Evol. Microbiol.">
        <title>Desulfotomaculum ferrireducens sp. nov., a moderately thermophilic sulfate-reducing and dissimilatory Fe(III)-reducing bacterium isolated from compost.</title>
        <authorList>
            <person name="Yang G."/>
            <person name="Guo J."/>
            <person name="Zhuang L."/>
            <person name="Yuan Y."/>
            <person name="Zhou S."/>
        </authorList>
    </citation>
    <scope>NUCLEOTIDE SEQUENCE [LARGE SCALE GENOMIC DNA]</scope>
    <source>
        <strain evidence="3 4">GSS09</strain>
    </source>
</reference>
<dbReference type="InterPro" id="IPR036894">
    <property type="entry name" value="YbaB-like_sf"/>
</dbReference>
<proteinExistence type="inferred from homology"/>
<dbReference type="Gene3D" id="3.30.1310.10">
    <property type="entry name" value="Nucleoid-associated protein YbaB-like domain"/>
    <property type="match status" value="1"/>
</dbReference>
<evidence type="ECO:0000256" key="1">
    <source>
        <dbReference type="ARBA" id="ARBA00023125"/>
    </source>
</evidence>
<comment type="function">
    <text evidence="2">Binds to DNA and alters its conformation. May be involved in regulation of gene expression, nucleoid organization and DNA protection.</text>
</comment>
<evidence type="ECO:0000313" key="4">
    <source>
        <dbReference type="Proteomes" id="UP000189464"/>
    </source>
</evidence>
<dbReference type="KEGG" id="dfg:B0537_01185"/>
<keyword evidence="4" id="KW-1185">Reference proteome</keyword>
<dbReference type="GO" id="GO:0043590">
    <property type="term" value="C:bacterial nucleoid"/>
    <property type="evidence" value="ECO:0007669"/>
    <property type="project" value="UniProtKB-UniRule"/>
</dbReference>
<sequence length="100" mass="10734">MFGSLGGMLAQVQNMQESLKEVEVTVAVAEGAVTVTMNGAQNLVAVNIAPELIQGDIEHLEDVVMAGIKLAQQESRTKVQEEVAKLTGINVNNFMNMFNS</sequence>
<comment type="subunit">
    <text evidence="2">Homodimer.</text>
</comment>
<accession>A0A1S6IST4</accession>
<evidence type="ECO:0000313" key="3">
    <source>
        <dbReference type="EMBL" id="AQS57839.1"/>
    </source>
</evidence>
<dbReference type="Proteomes" id="UP000189464">
    <property type="component" value="Chromosome"/>
</dbReference>
<dbReference type="OrthoDB" id="9808738at2"/>
<dbReference type="SUPFAM" id="SSF82607">
    <property type="entry name" value="YbaB-like"/>
    <property type="match status" value="1"/>
</dbReference>